<accession>A0A915L516</accession>
<name>A0A915L516_ROMCU</name>
<dbReference type="AlphaFoldDB" id="A0A915L516"/>
<organism evidence="2 3">
    <name type="scientific">Romanomermis culicivorax</name>
    <name type="common">Nematode worm</name>
    <dbReference type="NCBI Taxonomy" id="13658"/>
    <lineage>
        <taxon>Eukaryota</taxon>
        <taxon>Metazoa</taxon>
        <taxon>Ecdysozoa</taxon>
        <taxon>Nematoda</taxon>
        <taxon>Enoplea</taxon>
        <taxon>Dorylaimia</taxon>
        <taxon>Mermithida</taxon>
        <taxon>Mermithoidea</taxon>
        <taxon>Mermithidae</taxon>
        <taxon>Romanomermis</taxon>
    </lineage>
</organism>
<dbReference type="Proteomes" id="UP000887565">
    <property type="component" value="Unplaced"/>
</dbReference>
<evidence type="ECO:0000313" key="2">
    <source>
        <dbReference type="Proteomes" id="UP000887565"/>
    </source>
</evidence>
<sequence length="157" mass="17695">MLILYAKIYALSQGRQKQISKLQEPIHDYGRKRSSIFPRVPQLSITTDDTQVVESESESETVTGSIQLDAEAETLIALPLEQRLTTSFGSYGSISRPSIESTRRQSFMPGDKAYLKQKLTPAKRLSQSMKIPRSQKLSKVIRHQKAYSLRPPSLQDG</sequence>
<proteinExistence type="predicted"/>
<reference evidence="3" key="1">
    <citation type="submission" date="2022-11" db="UniProtKB">
        <authorList>
            <consortium name="WormBaseParasite"/>
        </authorList>
    </citation>
    <scope>IDENTIFICATION</scope>
</reference>
<evidence type="ECO:0000256" key="1">
    <source>
        <dbReference type="SAM" id="MobiDB-lite"/>
    </source>
</evidence>
<keyword evidence="2" id="KW-1185">Reference proteome</keyword>
<evidence type="ECO:0000313" key="3">
    <source>
        <dbReference type="WBParaSite" id="nRc.2.0.1.t46175-RA"/>
    </source>
</evidence>
<dbReference type="WBParaSite" id="nRc.2.0.1.t46175-RA">
    <property type="protein sequence ID" value="nRc.2.0.1.t46175-RA"/>
    <property type="gene ID" value="nRc.2.0.1.g46175"/>
</dbReference>
<protein>
    <submittedName>
        <fullName evidence="3">Uncharacterized protein</fullName>
    </submittedName>
</protein>
<feature type="region of interest" description="Disordered" evidence="1">
    <location>
        <begin position="124"/>
        <end position="157"/>
    </location>
</feature>